<keyword evidence="2" id="KW-0285">Flavoprotein</keyword>
<dbReference type="Proteomes" id="UP001196870">
    <property type="component" value="Unassembled WGS sequence"/>
</dbReference>
<dbReference type="PANTHER" id="PTHR10961:SF7">
    <property type="entry name" value="FAD DEPENDENT OXIDOREDUCTASE DOMAIN-CONTAINING PROTEIN"/>
    <property type="match status" value="1"/>
</dbReference>
<dbReference type="InterPro" id="IPR036188">
    <property type="entry name" value="FAD/NAD-bd_sf"/>
</dbReference>
<dbReference type="GO" id="GO:0050131">
    <property type="term" value="F:N-methyl-L-amino-acid oxidase activity"/>
    <property type="evidence" value="ECO:0007669"/>
    <property type="project" value="UniProtKB-EC"/>
</dbReference>
<keyword evidence="7" id="KW-1185">Reference proteome</keyword>
<organism evidence="6 7">
    <name type="scientific">Plastoroseomonas hellenica</name>
    <dbReference type="NCBI Taxonomy" id="2687306"/>
    <lineage>
        <taxon>Bacteria</taxon>
        <taxon>Pseudomonadati</taxon>
        <taxon>Pseudomonadota</taxon>
        <taxon>Alphaproteobacteria</taxon>
        <taxon>Acetobacterales</taxon>
        <taxon>Acetobacteraceae</taxon>
        <taxon>Plastoroseomonas</taxon>
    </lineage>
</organism>
<dbReference type="Gene3D" id="3.30.9.10">
    <property type="entry name" value="D-Amino Acid Oxidase, subunit A, domain 2"/>
    <property type="match status" value="1"/>
</dbReference>
<dbReference type="NCBIfam" id="NF008425">
    <property type="entry name" value="PRK11259.1"/>
    <property type="match status" value="1"/>
</dbReference>
<gene>
    <name evidence="6" type="primary">solA</name>
    <name evidence="6" type="ORF">GXW71_05305</name>
</gene>
<evidence type="ECO:0000256" key="1">
    <source>
        <dbReference type="ARBA" id="ARBA00001974"/>
    </source>
</evidence>
<dbReference type="InterPro" id="IPR045170">
    <property type="entry name" value="MTOX"/>
</dbReference>
<dbReference type="SUPFAM" id="SSF51905">
    <property type="entry name" value="FAD/NAD(P)-binding domain"/>
    <property type="match status" value="1"/>
</dbReference>
<keyword evidence="3" id="KW-0274">FAD</keyword>
<dbReference type="PANTHER" id="PTHR10961">
    <property type="entry name" value="PEROXISOMAL SARCOSINE OXIDASE"/>
    <property type="match status" value="1"/>
</dbReference>
<feature type="domain" description="FAD dependent oxidoreductase" evidence="5">
    <location>
        <begin position="9"/>
        <end position="373"/>
    </location>
</feature>
<comment type="cofactor">
    <cofactor evidence="1">
        <name>FAD</name>
        <dbReference type="ChEBI" id="CHEBI:57692"/>
    </cofactor>
</comment>
<evidence type="ECO:0000256" key="2">
    <source>
        <dbReference type="ARBA" id="ARBA00022630"/>
    </source>
</evidence>
<name>A0ABS5EU02_9PROT</name>
<dbReference type="InterPro" id="IPR006076">
    <property type="entry name" value="FAD-dep_OxRdtase"/>
</dbReference>
<evidence type="ECO:0000256" key="4">
    <source>
        <dbReference type="ARBA" id="ARBA00023002"/>
    </source>
</evidence>
<proteinExistence type="predicted"/>
<dbReference type="Gene3D" id="3.50.50.60">
    <property type="entry name" value="FAD/NAD(P)-binding domain"/>
    <property type="match status" value="1"/>
</dbReference>
<dbReference type="RefSeq" id="WP_211851369.1">
    <property type="nucleotide sequence ID" value="NZ_JAAGBB010000005.1"/>
</dbReference>
<evidence type="ECO:0000313" key="7">
    <source>
        <dbReference type="Proteomes" id="UP001196870"/>
    </source>
</evidence>
<reference evidence="7" key="1">
    <citation type="journal article" date="2021" name="Syst. Appl. Microbiol.">
        <title>Roseomonas hellenica sp. nov., isolated from roots of wild-growing Alkanna tinctoria.</title>
        <authorList>
            <person name="Rat A."/>
            <person name="Naranjo H.D."/>
            <person name="Lebbe L."/>
            <person name="Cnockaert M."/>
            <person name="Krigas N."/>
            <person name="Grigoriadou K."/>
            <person name="Maloupa E."/>
            <person name="Willems A."/>
        </authorList>
    </citation>
    <scope>NUCLEOTIDE SEQUENCE [LARGE SCALE GENOMIC DNA]</scope>
    <source>
        <strain evidence="7">LMG 31523</strain>
    </source>
</reference>
<accession>A0ABS5EU02</accession>
<dbReference type="EMBL" id="JAAGBB010000005">
    <property type="protein sequence ID" value="MBR0663771.1"/>
    <property type="molecule type" value="Genomic_DNA"/>
</dbReference>
<keyword evidence="4 6" id="KW-0560">Oxidoreductase</keyword>
<sequence length="393" mass="41497">MGTEPARTDVAVIGLGAMGAATLYQLALRGASVLGIDRFAPPHDQGSSHGETRITRCAVGEGDSYVPFVLRSHAIWRALEAETGETLLDACGLLMMAPRGVRTGHHGKTDFLGRTIGVAQRHGIAHELLDGAQVAARFPAFRVAGDEEAYLEPGGGFVHPERCIAAQLRRAAALGATIRTGCTVQAVRRMGRAMLVETDAGPVLADQVVVAAGAWAGKLLGPPFDGVLVPRRQVLHWFPVEDEALFRPGSCPAYIWMHGAQPDDYFYGFPALPGAGAVKVATEQYAEACDPDTADRSVSPQESAAMYEAHIAGRLSGARPGPARAAACLYTVTPDSGFVIDRDPENDRVVLVSPCSGHGFKHSAGIGEAVAQLVTDGRSDIDLGPFRFGRLVS</sequence>
<comment type="caution">
    <text evidence="6">The sequence shown here is derived from an EMBL/GenBank/DDBJ whole genome shotgun (WGS) entry which is preliminary data.</text>
</comment>
<dbReference type="Pfam" id="PF01266">
    <property type="entry name" value="DAO"/>
    <property type="match status" value="1"/>
</dbReference>
<dbReference type="EC" id="1.5.3.2" evidence="6"/>
<dbReference type="SUPFAM" id="SSF54373">
    <property type="entry name" value="FAD-linked reductases, C-terminal domain"/>
    <property type="match status" value="1"/>
</dbReference>
<evidence type="ECO:0000313" key="6">
    <source>
        <dbReference type="EMBL" id="MBR0663771.1"/>
    </source>
</evidence>
<evidence type="ECO:0000256" key="3">
    <source>
        <dbReference type="ARBA" id="ARBA00022827"/>
    </source>
</evidence>
<protein>
    <submittedName>
        <fullName evidence="6">N-methyl-L-tryptophan oxidase</fullName>
        <ecNumber evidence="6">1.5.3.2</ecNumber>
    </submittedName>
</protein>
<evidence type="ECO:0000259" key="5">
    <source>
        <dbReference type="Pfam" id="PF01266"/>
    </source>
</evidence>